<evidence type="ECO:0000313" key="5">
    <source>
        <dbReference type="Proteomes" id="UP001597365"/>
    </source>
</evidence>
<dbReference type="InterPro" id="IPR002645">
    <property type="entry name" value="STAS_dom"/>
</dbReference>
<dbReference type="SUPFAM" id="SSF52091">
    <property type="entry name" value="SpoIIaa-like"/>
    <property type="match status" value="1"/>
</dbReference>
<evidence type="ECO:0000259" key="3">
    <source>
        <dbReference type="PROSITE" id="PS50801"/>
    </source>
</evidence>
<sequence length="103" mass="10977">MPPLPVAVSREHNTVTLHPSGEIDHETAPALTGAVREAEGELRGLVVDLSEVSFMDSAGLHALIALEHHCRERGARLDLAGARDQPARLLDLVRLAGIFTLAG</sequence>
<dbReference type="Proteomes" id="UP001597365">
    <property type="component" value="Unassembled WGS sequence"/>
</dbReference>
<protein>
    <recommendedName>
        <fullName evidence="2">Anti-sigma factor antagonist</fullName>
    </recommendedName>
</protein>
<accession>A0ABW4PGV5</accession>
<evidence type="ECO:0000256" key="2">
    <source>
        <dbReference type="RuleBase" id="RU003749"/>
    </source>
</evidence>
<dbReference type="PANTHER" id="PTHR33495:SF2">
    <property type="entry name" value="ANTI-SIGMA FACTOR ANTAGONIST TM_1081-RELATED"/>
    <property type="match status" value="1"/>
</dbReference>
<keyword evidence="5" id="KW-1185">Reference proteome</keyword>
<dbReference type="Pfam" id="PF01740">
    <property type="entry name" value="STAS"/>
    <property type="match status" value="1"/>
</dbReference>
<dbReference type="PANTHER" id="PTHR33495">
    <property type="entry name" value="ANTI-SIGMA FACTOR ANTAGONIST TM_1081-RELATED-RELATED"/>
    <property type="match status" value="1"/>
</dbReference>
<dbReference type="CDD" id="cd07043">
    <property type="entry name" value="STAS_anti-anti-sigma_factors"/>
    <property type="match status" value="1"/>
</dbReference>
<feature type="domain" description="STAS" evidence="3">
    <location>
        <begin position="4"/>
        <end position="103"/>
    </location>
</feature>
<dbReference type="EMBL" id="JBHUFU010000004">
    <property type="protein sequence ID" value="MFD1829962.1"/>
    <property type="molecule type" value="Genomic_DNA"/>
</dbReference>
<dbReference type="NCBIfam" id="TIGR00377">
    <property type="entry name" value="ant_ant_sig"/>
    <property type="match status" value="1"/>
</dbReference>
<dbReference type="InterPro" id="IPR003658">
    <property type="entry name" value="Anti-sigma_ant"/>
</dbReference>
<evidence type="ECO:0000256" key="1">
    <source>
        <dbReference type="ARBA" id="ARBA00009013"/>
    </source>
</evidence>
<proteinExistence type="inferred from homology"/>
<gene>
    <name evidence="4" type="ORF">ACFSJS_09825</name>
</gene>
<dbReference type="RefSeq" id="WP_380898921.1">
    <property type="nucleotide sequence ID" value="NZ_JBHUFU010000004.1"/>
</dbReference>
<dbReference type="PROSITE" id="PS50801">
    <property type="entry name" value="STAS"/>
    <property type="match status" value="1"/>
</dbReference>
<dbReference type="InterPro" id="IPR036513">
    <property type="entry name" value="STAS_dom_sf"/>
</dbReference>
<comment type="similarity">
    <text evidence="1 2">Belongs to the anti-sigma-factor antagonist family.</text>
</comment>
<comment type="caution">
    <text evidence="4">The sequence shown here is derived from an EMBL/GenBank/DDBJ whole genome shotgun (WGS) entry which is preliminary data.</text>
</comment>
<name>A0ABW4PGV5_9ACTN</name>
<reference evidence="5" key="1">
    <citation type="journal article" date="2019" name="Int. J. Syst. Evol. Microbiol.">
        <title>The Global Catalogue of Microorganisms (GCM) 10K type strain sequencing project: providing services to taxonomists for standard genome sequencing and annotation.</title>
        <authorList>
            <consortium name="The Broad Institute Genomics Platform"/>
            <consortium name="The Broad Institute Genome Sequencing Center for Infectious Disease"/>
            <person name="Wu L."/>
            <person name="Ma J."/>
        </authorList>
    </citation>
    <scope>NUCLEOTIDE SEQUENCE [LARGE SCALE GENOMIC DNA]</scope>
    <source>
        <strain evidence="5">CGMCC 4.7455</strain>
    </source>
</reference>
<evidence type="ECO:0000313" key="4">
    <source>
        <dbReference type="EMBL" id="MFD1829962.1"/>
    </source>
</evidence>
<dbReference type="Gene3D" id="3.30.750.24">
    <property type="entry name" value="STAS domain"/>
    <property type="match status" value="1"/>
</dbReference>
<organism evidence="4 5">
    <name type="scientific">Streptomyces desertarenae</name>
    <dbReference type="NCBI Taxonomy" id="2666184"/>
    <lineage>
        <taxon>Bacteria</taxon>
        <taxon>Bacillati</taxon>
        <taxon>Actinomycetota</taxon>
        <taxon>Actinomycetes</taxon>
        <taxon>Kitasatosporales</taxon>
        <taxon>Streptomycetaceae</taxon>
        <taxon>Streptomyces</taxon>
    </lineage>
</organism>